<gene>
    <name evidence="2" type="ORF">FAZ69_22620</name>
</gene>
<dbReference type="OrthoDB" id="9027476at2"/>
<dbReference type="EMBL" id="SWJE01000013">
    <property type="protein sequence ID" value="TKC83830.1"/>
    <property type="molecule type" value="Genomic_DNA"/>
</dbReference>
<name>A0A4V5PLB5_9BURK</name>
<dbReference type="AlphaFoldDB" id="A0A4V5PLB5"/>
<dbReference type="Proteomes" id="UP000305539">
    <property type="component" value="Unassembled WGS sequence"/>
</dbReference>
<accession>A0A4V5PLB5</accession>
<comment type="caution">
    <text evidence="2">The sequence shown here is derived from an EMBL/GenBank/DDBJ whole genome shotgun (WGS) entry which is preliminary data.</text>
</comment>
<keyword evidence="3" id="KW-1185">Reference proteome</keyword>
<reference evidence="2 3" key="1">
    <citation type="submission" date="2019-04" db="EMBL/GenBank/DDBJ databases">
        <title>Trinickia sp. 7GSK02, isolated from subtropical forest soil.</title>
        <authorList>
            <person name="Gao Z.-H."/>
            <person name="Qiu L.-H."/>
        </authorList>
    </citation>
    <scope>NUCLEOTIDE SEQUENCE [LARGE SCALE GENOMIC DNA]</scope>
    <source>
        <strain evidence="2 3">7GSK02</strain>
    </source>
</reference>
<proteinExistence type="predicted"/>
<protein>
    <submittedName>
        <fullName evidence="2">Tail fiber assembly protein</fullName>
    </submittedName>
</protein>
<evidence type="ECO:0000313" key="2">
    <source>
        <dbReference type="EMBL" id="TKC83830.1"/>
    </source>
</evidence>
<dbReference type="RefSeq" id="WP_136897334.1">
    <property type="nucleotide sequence ID" value="NZ_SWJE01000013.1"/>
</dbReference>
<evidence type="ECO:0000256" key="1">
    <source>
        <dbReference type="SAM" id="MobiDB-lite"/>
    </source>
</evidence>
<dbReference type="Pfam" id="PF02413">
    <property type="entry name" value="Caudo_TAP"/>
    <property type="match status" value="1"/>
</dbReference>
<dbReference type="InterPro" id="IPR003458">
    <property type="entry name" value="Phage_T4_Gp38_tail_assem"/>
</dbReference>
<sequence>MFLHQYDSQTGQYLNSFLADPDPLNAGRWLEPAFATSVPLPERPRLTWPVFRDGAWSLVPDYRTLRLYRKDDGDVAEILVIGITPDEAGLTDTPRPSDEHTWSEVTKSWAVDPSIVAKRARDAAMAAFEKRRAVAVQKNFGKADAFSAGMMTAAEVAVFKAWAAYQMALVRIVSAPNFPDDVVWPDEPDEAVTIAQAEEAAAAVKAQLEADAAARLAAAQPPESVPVEKVIDVPTD</sequence>
<evidence type="ECO:0000313" key="3">
    <source>
        <dbReference type="Proteomes" id="UP000305539"/>
    </source>
</evidence>
<organism evidence="2 3">
    <name type="scientific">Trinickia terrae</name>
    <dbReference type="NCBI Taxonomy" id="2571161"/>
    <lineage>
        <taxon>Bacteria</taxon>
        <taxon>Pseudomonadati</taxon>
        <taxon>Pseudomonadota</taxon>
        <taxon>Betaproteobacteria</taxon>
        <taxon>Burkholderiales</taxon>
        <taxon>Burkholderiaceae</taxon>
        <taxon>Trinickia</taxon>
    </lineage>
</organism>
<feature type="region of interest" description="Disordered" evidence="1">
    <location>
        <begin position="217"/>
        <end position="236"/>
    </location>
</feature>